<dbReference type="AlphaFoldDB" id="A0A0C2N3K9"/>
<accession>A0A0C2N3K9</accession>
<reference evidence="1 2" key="1">
    <citation type="journal article" date="2014" name="Genome Biol. Evol.">
        <title>The genome of the myxosporean Thelohanellus kitauei shows adaptations to nutrient acquisition within its fish host.</title>
        <authorList>
            <person name="Yang Y."/>
            <person name="Xiong J."/>
            <person name="Zhou Z."/>
            <person name="Huo F."/>
            <person name="Miao W."/>
            <person name="Ran C."/>
            <person name="Liu Y."/>
            <person name="Zhang J."/>
            <person name="Feng J."/>
            <person name="Wang M."/>
            <person name="Wang M."/>
            <person name="Wang L."/>
            <person name="Yao B."/>
        </authorList>
    </citation>
    <scope>NUCLEOTIDE SEQUENCE [LARGE SCALE GENOMIC DNA]</scope>
    <source>
        <strain evidence="1">Wuqing</strain>
    </source>
</reference>
<organism evidence="1 2">
    <name type="scientific">Thelohanellus kitauei</name>
    <name type="common">Myxosporean</name>
    <dbReference type="NCBI Taxonomy" id="669202"/>
    <lineage>
        <taxon>Eukaryota</taxon>
        <taxon>Metazoa</taxon>
        <taxon>Cnidaria</taxon>
        <taxon>Myxozoa</taxon>
        <taxon>Myxosporea</taxon>
        <taxon>Bivalvulida</taxon>
        <taxon>Platysporina</taxon>
        <taxon>Myxobolidae</taxon>
        <taxon>Thelohanellus</taxon>
    </lineage>
</organism>
<dbReference type="Proteomes" id="UP000031668">
    <property type="component" value="Unassembled WGS sequence"/>
</dbReference>
<keyword evidence="2" id="KW-1185">Reference proteome</keyword>
<proteinExistence type="predicted"/>
<dbReference type="EMBL" id="JWZT01000486">
    <property type="protein sequence ID" value="KII74246.1"/>
    <property type="molecule type" value="Genomic_DNA"/>
</dbReference>
<evidence type="ECO:0000313" key="2">
    <source>
        <dbReference type="Proteomes" id="UP000031668"/>
    </source>
</evidence>
<evidence type="ECO:0000313" key="1">
    <source>
        <dbReference type="EMBL" id="KII74246.1"/>
    </source>
</evidence>
<name>A0A0C2N3K9_THEKT</name>
<protein>
    <submittedName>
        <fullName evidence="1">Uncharacterized protein</fullName>
    </submittedName>
</protein>
<gene>
    <name evidence="1" type="ORF">RF11_07179</name>
</gene>
<sequence>MLVANFGAGCNKLGFCRSSSISMFDKKTAINSVTKIYITCCGFNMRKITPKNLIELMMMTRCYLILTIRWLVGITQLSEFRVTQPRMFEEFTDWTALFTVDHADPITVDDASDHVEGRAYKRLPVEIAKFDISRSELLPWHVYKSLLWERTNAIHAASFRKVLFALLGQERGLESRQFMTVPLAGVDLIEVDWPTSTYENTGDHPVARTKLSTELLLHDKEKMLVRV</sequence>
<comment type="caution">
    <text evidence="1">The sequence shown here is derived from an EMBL/GenBank/DDBJ whole genome shotgun (WGS) entry which is preliminary data.</text>
</comment>